<evidence type="ECO:0000256" key="3">
    <source>
        <dbReference type="ARBA" id="ARBA00022553"/>
    </source>
</evidence>
<dbReference type="Gene3D" id="3.30.559.30">
    <property type="entry name" value="Nonribosomal peptide synthetase, condensation domain"/>
    <property type="match status" value="2"/>
</dbReference>
<comment type="cofactor">
    <cofactor evidence="1">
        <name>pantetheine 4'-phosphate</name>
        <dbReference type="ChEBI" id="CHEBI:47942"/>
    </cofactor>
</comment>
<gene>
    <name evidence="5" type="ORF">FHS74_006045</name>
</gene>
<comment type="caution">
    <text evidence="5">The sequence shown here is derived from an EMBL/GenBank/DDBJ whole genome shotgun (WGS) entry which is preliminary data.</text>
</comment>
<dbReference type="Gene3D" id="3.30.300.30">
    <property type="match status" value="1"/>
</dbReference>
<dbReference type="Proteomes" id="UP000539175">
    <property type="component" value="Unassembled WGS sequence"/>
</dbReference>
<dbReference type="RefSeq" id="WP_246463482.1">
    <property type="nucleotide sequence ID" value="NZ_JACIIZ010000044.1"/>
</dbReference>
<dbReference type="PANTHER" id="PTHR45398:SF1">
    <property type="entry name" value="ENZYME, PUTATIVE (JCVI)-RELATED"/>
    <property type="match status" value="1"/>
</dbReference>
<evidence type="ECO:0000313" key="6">
    <source>
        <dbReference type="Proteomes" id="UP000539175"/>
    </source>
</evidence>
<dbReference type="EMBL" id="JACIIZ010000044">
    <property type="protein sequence ID" value="MBB6255445.1"/>
    <property type="molecule type" value="Genomic_DNA"/>
</dbReference>
<dbReference type="SUPFAM" id="SSF56801">
    <property type="entry name" value="Acetyl-CoA synthetase-like"/>
    <property type="match status" value="2"/>
</dbReference>
<keyword evidence="6" id="KW-1185">Reference proteome</keyword>
<dbReference type="PROSITE" id="PS50075">
    <property type="entry name" value="CARRIER"/>
    <property type="match status" value="1"/>
</dbReference>
<dbReference type="CDD" id="cd19534">
    <property type="entry name" value="E_NRPS"/>
    <property type="match status" value="1"/>
</dbReference>
<feature type="non-terminal residue" evidence="5">
    <location>
        <position position="1"/>
    </location>
</feature>
<dbReference type="PROSITE" id="PS00012">
    <property type="entry name" value="PHOSPHOPANTETHEINE"/>
    <property type="match status" value="1"/>
</dbReference>
<dbReference type="SUPFAM" id="SSF52777">
    <property type="entry name" value="CoA-dependent acyltransferases"/>
    <property type="match status" value="4"/>
</dbReference>
<protein>
    <submittedName>
        <fullName evidence="5">Non-ribosomal peptide synthase protein (TIGR01720 family)</fullName>
    </submittedName>
</protein>
<keyword evidence="3" id="KW-0597">Phosphoprotein</keyword>
<dbReference type="InterPro" id="IPR001242">
    <property type="entry name" value="Condensation_dom"/>
</dbReference>
<accession>A0A7X0B6E9</accession>
<dbReference type="SMART" id="SM00823">
    <property type="entry name" value="PKS_PP"/>
    <property type="match status" value="1"/>
</dbReference>
<dbReference type="InterPro" id="IPR009081">
    <property type="entry name" value="PP-bd_ACP"/>
</dbReference>
<feature type="domain" description="Carrier" evidence="4">
    <location>
        <begin position="38"/>
        <end position="112"/>
    </location>
</feature>
<evidence type="ECO:0000313" key="5">
    <source>
        <dbReference type="EMBL" id="MBB6255445.1"/>
    </source>
</evidence>
<dbReference type="NCBIfam" id="TIGR01720">
    <property type="entry name" value="NRPS-para261"/>
    <property type="match status" value="1"/>
</dbReference>
<dbReference type="InterPro" id="IPR036736">
    <property type="entry name" value="ACP-like_sf"/>
</dbReference>
<organism evidence="5 6">
    <name type="scientific">Nitrospirillum iridis</name>
    <dbReference type="NCBI Taxonomy" id="765888"/>
    <lineage>
        <taxon>Bacteria</taxon>
        <taxon>Pseudomonadati</taxon>
        <taxon>Pseudomonadota</taxon>
        <taxon>Alphaproteobacteria</taxon>
        <taxon>Rhodospirillales</taxon>
        <taxon>Azospirillaceae</taxon>
        <taxon>Nitrospirillum</taxon>
    </lineage>
</organism>
<evidence type="ECO:0000256" key="1">
    <source>
        <dbReference type="ARBA" id="ARBA00001957"/>
    </source>
</evidence>
<dbReference type="Gene3D" id="3.30.559.10">
    <property type="entry name" value="Chloramphenicol acetyltransferase-like domain"/>
    <property type="match status" value="2"/>
</dbReference>
<dbReference type="PANTHER" id="PTHR45398">
    <property type="match status" value="1"/>
</dbReference>
<dbReference type="InterPro" id="IPR006162">
    <property type="entry name" value="Ppantetheine_attach_site"/>
</dbReference>
<dbReference type="InterPro" id="IPR010060">
    <property type="entry name" value="NRPS_synth"/>
</dbReference>
<dbReference type="AlphaFoldDB" id="A0A7X0B6E9"/>
<sequence length="1088" mass="117555">YMVPAAILVLDALPLTPNGKLDRRALPAPDFVPTSYRGPRTPEEEILAGLFAELLGLDRVGIDDSFFDLGGDSILSMQLVNRARRAGLILAARDVFGHPTVAALAAITRSDGDVAAPEVATGSVPLTPIMRRLQDGVGSIDGFNQSIVVEVPAGLGLDRLTVALQALLDHHDALRLRLSISDDGSWSLEIPPARTVSAAVSLHRVAVAGLGAVERGRCMAAAQSAAERRLDPKAGMMVQAVWFDAGAESGRLLLVIHHLAVDGVSWRILMPDLTTAWQAAVAGRPPRFAPVGTSFRRWAQVLAAEALTPRRESELSFWTSMLSAGDALLSERALDPVLDVVGTAGRLHLSLSAAVTEKVLARLPGLFHGRINDVLLTGFTLALVDWRRRLGHGEGTAVLIDIEGHGREEISDGLDLSRTVGWFTTLCPVRLDPGARPDAALWGPAGLVRAVKRIKEQLRGLPDNGLGYGLLRYLNAEAGEVLARLPAPQVGFNYLGRFPTSHGADRDATREAGALSAGGDASMPLFHAIDLDAVVIDEPAGPVLVARWSWAQGLFDESQVRALAEGWFRALEALAKLIDIPGAGGFTPSDLPLTGLDQAAIEELEANHPGLAEILPASPLQEGLLFHTLYDRDAPDAYLVQLVLDLTGPLDATALHAAADALLRRHPHLGAGFIQHGLDRPVQIIRHDVVLPWRMVDLGSLTNQEQAAQLDDITANDRARFDPAQPPLLRFTLIRLGAERHRLAITNHHILLDGWSMPVLLQELFGLYRASGDDRELPPATPYRAYLAWLERQDVALAQAAWREALAGLASPTRLALAGRAPVVLPVTMRFSLDSDLTAALTQMARRQGLTLSTVMQGAWALLLAHLTGSLDVVFGITVAGRPPEMAGMDRMIGLFINTVPLRLRMRPGETVSDLLHRLQEEQSRLLAHRHLPLSDIQELANLGELFDTLLVFENYPVEASVEDPVPGLKVALAENHGGDASHYPLGLAILPGKGLQFSLSYRPDLFDQSWVDELARSLLRTLDVLLTAQDRPVGRLDLLSPEERRRLLIDWNDTAHPVPPATVPALFEAQVGRRPDAVALVLEGASL</sequence>
<feature type="non-terminal residue" evidence="5">
    <location>
        <position position="1088"/>
    </location>
</feature>
<reference evidence="5 6" key="1">
    <citation type="submission" date="2020-08" db="EMBL/GenBank/DDBJ databases">
        <title>Genomic Encyclopedia of Type Strains, Phase IV (KMG-IV): sequencing the most valuable type-strain genomes for metagenomic binning, comparative biology and taxonomic classification.</title>
        <authorList>
            <person name="Goeker M."/>
        </authorList>
    </citation>
    <scope>NUCLEOTIDE SEQUENCE [LARGE SCALE GENOMIC DNA]</scope>
    <source>
        <strain evidence="5 6">DSM 22198</strain>
    </source>
</reference>
<proteinExistence type="predicted"/>
<keyword evidence="2" id="KW-0596">Phosphopantetheine</keyword>
<name>A0A7X0B6E9_9PROT</name>
<dbReference type="GO" id="GO:0031177">
    <property type="term" value="F:phosphopantetheine binding"/>
    <property type="evidence" value="ECO:0007669"/>
    <property type="project" value="InterPro"/>
</dbReference>
<dbReference type="InterPro" id="IPR020806">
    <property type="entry name" value="PKS_PP-bd"/>
</dbReference>
<dbReference type="CDD" id="cd19543">
    <property type="entry name" value="DCL_NRPS"/>
    <property type="match status" value="1"/>
</dbReference>
<dbReference type="GO" id="GO:0003824">
    <property type="term" value="F:catalytic activity"/>
    <property type="evidence" value="ECO:0007669"/>
    <property type="project" value="InterPro"/>
</dbReference>
<evidence type="ECO:0000259" key="4">
    <source>
        <dbReference type="PROSITE" id="PS50075"/>
    </source>
</evidence>
<dbReference type="SUPFAM" id="SSF47336">
    <property type="entry name" value="ACP-like"/>
    <property type="match status" value="1"/>
</dbReference>
<dbReference type="Pfam" id="PF00550">
    <property type="entry name" value="PP-binding"/>
    <property type="match status" value="1"/>
</dbReference>
<evidence type="ECO:0000256" key="2">
    <source>
        <dbReference type="ARBA" id="ARBA00022450"/>
    </source>
</evidence>
<dbReference type="InterPro" id="IPR023213">
    <property type="entry name" value="CAT-like_dom_sf"/>
</dbReference>
<dbReference type="FunFam" id="1.10.1200.10:FF:000005">
    <property type="entry name" value="Nonribosomal peptide synthetase 1"/>
    <property type="match status" value="1"/>
</dbReference>
<dbReference type="InterPro" id="IPR045851">
    <property type="entry name" value="AMP-bd_C_sf"/>
</dbReference>
<dbReference type="Pfam" id="PF00668">
    <property type="entry name" value="Condensation"/>
    <property type="match status" value="2"/>
</dbReference>
<dbReference type="Gene3D" id="1.10.1200.10">
    <property type="entry name" value="ACP-like"/>
    <property type="match status" value="1"/>
</dbReference>